<proteinExistence type="predicted"/>
<dbReference type="InterPro" id="IPR008271">
    <property type="entry name" value="Ser/Thr_kinase_AS"/>
</dbReference>
<dbReference type="RefSeq" id="WP_190946473.1">
    <property type="nucleotide sequence ID" value="NZ_JACJSI010000310.1"/>
</dbReference>
<dbReference type="Gene3D" id="1.10.510.10">
    <property type="entry name" value="Transferase(Phosphotransferase) domain 1"/>
    <property type="match status" value="1"/>
</dbReference>
<dbReference type="EC" id="2.7.11.1" evidence="1"/>
<dbReference type="SMART" id="SM00220">
    <property type="entry name" value="S_TKc"/>
    <property type="match status" value="1"/>
</dbReference>
<keyword evidence="4" id="KW-0547">Nucleotide-binding</keyword>
<name>A0ABR8E578_9NOSO</name>
<evidence type="ECO:0000256" key="7">
    <source>
        <dbReference type="ARBA" id="ARBA00047899"/>
    </source>
</evidence>
<dbReference type="Gene3D" id="1.25.40.10">
    <property type="entry name" value="Tetratricopeptide repeat domain"/>
    <property type="match status" value="3"/>
</dbReference>
<evidence type="ECO:0000256" key="1">
    <source>
        <dbReference type="ARBA" id="ARBA00012513"/>
    </source>
</evidence>
<evidence type="ECO:0000256" key="3">
    <source>
        <dbReference type="ARBA" id="ARBA00022679"/>
    </source>
</evidence>
<dbReference type="Proteomes" id="UP000623440">
    <property type="component" value="Unassembled WGS sequence"/>
</dbReference>
<evidence type="ECO:0000259" key="11">
    <source>
        <dbReference type="PROSITE" id="PS50011"/>
    </source>
</evidence>
<dbReference type="NCBIfam" id="NF045510">
    <property type="entry name" value="4Cys_prefix_kin"/>
    <property type="match status" value="1"/>
</dbReference>
<dbReference type="GO" id="GO:0016301">
    <property type="term" value="F:kinase activity"/>
    <property type="evidence" value="ECO:0007669"/>
    <property type="project" value="UniProtKB-KW"/>
</dbReference>
<evidence type="ECO:0000256" key="4">
    <source>
        <dbReference type="ARBA" id="ARBA00022741"/>
    </source>
</evidence>
<keyword evidence="5 12" id="KW-0418">Kinase</keyword>
<dbReference type="PROSITE" id="PS50005">
    <property type="entry name" value="TPR"/>
    <property type="match status" value="2"/>
</dbReference>
<accession>A0ABR8E578</accession>
<evidence type="ECO:0000256" key="10">
    <source>
        <dbReference type="SAM" id="Phobius"/>
    </source>
</evidence>
<sequence>MSYCINPLCTQRHNPDDIENCLACGNPLLINKRFRLLHPLRSLDKDLYTYTDIFEVDDVGIVEDEDENDSTESHPQHSQRKVMKILKWIDEPKLVELLRRESILLQILDHPGIPKSNREDYFALRLNDNRLELHCLVMQKFEGEDLGKWIKSYGKIPQSLALDWLSQLMDILDLVHRSGVFHRDIKPNNIIFQPNGKLALIDFGGARDITRTYLAKVSTSGGTSTGLGSGHDITIVRTACFSPLEQINGQAVPQSDFYALGRTFVNLVTGIPLIQIKSDEKTGRLLWRNKAPHIDKSLADFIDDLMAPFPGQRPQNTQVILQRLKSLSLQSKLNRLMKSKKFLFSVLVTLIILGFFGGFQVFLPIMANKLVVEGKKAEIANDSQTAQNYFSQAIEYNSQLKLSVSQFYLEQAARHFNDFKLAKKYYELALKYNEKDINAYNSLAVVCWQLGEVACALESYQQILKLKPNDWEGYYSLGSFYDQEGKENLAQEQYKIAIKISKKAVPALNDLSRLRNLKEDYTQATALALEGLRLTEDPKLQAALYKNLGWAKFMQNQYKEAEKYLQKASDLDSKRIDAVCLLAQVQEALGKIEDARLSWEICMLARTTQQDVFKWRQELLDRLTNNSKISP</sequence>
<keyword evidence="6" id="KW-0067">ATP-binding</keyword>
<dbReference type="Pfam" id="PF00069">
    <property type="entry name" value="Pkinase"/>
    <property type="match status" value="1"/>
</dbReference>
<keyword evidence="9" id="KW-0802">TPR repeat</keyword>
<dbReference type="SMART" id="SM00028">
    <property type="entry name" value="TPR"/>
    <property type="match status" value="6"/>
</dbReference>
<dbReference type="InterPro" id="IPR011990">
    <property type="entry name" value="TPR-like_helical_dom_sf"/>
</dbReference>
<evidence type="ECO:0000313" key="13">
    <source>
        <dbReference type="Proteomes" id="UP000623440"/>
    </source>
</evidence>
<dbReference type="Pfam" id="PF13432">
    <property type="entry name" value="TPR_16"/>
    <property type="match status" value="1"/>
</dbReference>
<feature type="repeat" description="TPR" evidence="9">
    <location>
        <begin position="437"/>
        <end position="470"/>
    </location>
</feature>
<comment type="catalytic activity">
    <reaction evidence="8">
        <text>L-seryl-[protein] + ATP = O-phospho-L-seryl-[protein] + ADP + H(+)</text>
        <dbReference type="Rhea" id="RHEA:17989"/>
        <dbReference type="Rhea" id="RHEA-COMP:9863"/>
        <dbReference type="Rhea" id="RHEA-COMP:11604"/>
        <dbReference type="ChEBI" id="CHEBI:15378"/>
        <dbReference type="ChEBI" id="CHEBI:29999"/>
        <dbReference type="ChEBI" id="CHEBI:30616"/>
        <dbReference type="ChEBI" id="CHEBI:83421"/>
        <dbReference type="ChEBI" id="CHEBI:456216"/>
        <dbReference type="EC" id="2.7.11.1"/>
    </reaction>
</comment>
<feature type="domain" description="Protein kinase" evidence="11">
    <location>
        <begin position="48"/>
        <end position="327"/>
    </location>
</feature>
<dbReference type="SUPFAM" id="SSF48452">
    <property type="entry name" value="TPR-like"/>
    <property type="match status" value="1"/>
</dbReference>
<comment type="catalytic activity">
    <reaction evidence="7">
        <text>L-threonyl-[protein] + ATP = O-phospho-L-threonyl-[protein] + ADP + H(+)</text>
        <dbReference type="Rhea" id="RHEA:46608"/>
        <dbReference type="Rhea" id="RHEA-COMP:11060"/>
        <dbReference type="Rhea" id="RHEA-COMP:11605"/>
        <dbReference type="ChEBI" id="CHEBI:15378"/>
        <dbReference type="ChEBI" id="CHEBI:30013"/>
        <dbReference type="ChEBI" id="CHEBI:30616"/>
        <dbReference type="ChEBI" id="CHEBI:61977"/>
        <dbReference type="ChEBI" id="CHEBI:456216"/>
        <dbReference type="EC" id="2.7.11.1"/>
    </reaction>
</comment>
<dbReference type="Pfam" id="PF13181">
    <property type="entry name" value="TPR_8"/>
    <property type="match status" value="2"/>
</dbReference>
<dbReference type="PANTHER" id="PTHR24363">
    <property type="entry name" value="SERINE/THREONINE PROTEIN KINASE"/>
    <property type="match status" value="1"/>
</dbReference>
<dbReference type="PROSITE" id="PS00108">
    <property type="entry name" value="PROTEIN_KINASE_ST"/>
    <property type="match status" value="1"/>
</dbReference>
<evidence type="ECO:0000313" key="12">
    <source>
        <dbReference type="EMBL" id="MBD2535665.1"/>
    </source>
</evidence>
<gene>
    <name evidence="12" type="ORF">H6G97_42375</name>
</gene>
<dbReference type="InterPro" id="IPR000719">
    <property type="entry name" value="Prot_kinase_dom"/>
</dbReference>
<dbReference type="EMBL" id="JACJSI010000310">
    <property type="protein sequence ID" value="MBD2535665.1"/>
    <property type="molecule type" value="Genomic_DNA"/>
</dbReference>
<keyword evidence="3" id="KW-0808">Transferase</keyword>
<evidence type="ECO:0000256" key="8">
    <source>
        <dbReference type="ARBA" id="ARBA00048679"/>
    </source>
</evidence>
<evidence type="ECO:0000256" key="6">
    <source>
        <dbReference type="ARBA" id="ARBA00022840"/>
    </source>
</evidence>
<evidence type="ECO:0000256" key="9">
    <source>
        <dbReference type="PROSITE-ProRule" id="PRU00339"/>
    </source>
</evidence>
<keyword evidence="10" id="KW-1133">Transmembrane helix</keyword>
<reference evidence="12 13" key="1">
    <citation type="journal article" date="2020" name="ISME J.">
        <title>Comparative genomics reveals insights into cyanobacterial evolution and habitat adaptation.</title>
        <authorList>
            <person name="Chen M.Y."/>
            <person name="Teng W.K."/>
            <person name="Zhao L."/>
            <person name="Hu C.X."/>
            <person name="Zhou Y.K."/>
            <person name="Han B.P."/>
            <person name="Song L.R."/>
            <person name="Shu W.S."/>
        </authorList>
    </citation>
    <scope>NUCLEOTIDE SEQUENCE [LARGE SCALE GENOMIC DNA]</scope>
    <source>
        <strain evidence="12 13">FACHB-838</strain>
    </source>
</reference>
<dbReference type="InterPro" id="IPR019734">
    <property type="entry name" value="TPR_rpt"/>
</dbReference>
<dbReference type="InterPro" id="IPR011009">
    <property type="entry name" value="Kinase-like_dom_sf"/>
</dbReference>
<comment type="caution">
    <text evidence="12">The sequence shown here is derived from an EMBL/GenBank/DDBJ whole genome shotgun (WGS) entry which is preliminary data.</text>
</comment>
<organism evidence="12 13">
    <name type="scientific">Nostoc flagelliforme FACHB-838</name>
    <dbReference type="NCBI Taxonomy" id="2692904"/>
    <lineage>
        <taxon>Bacteria</taxon>
        <taxon>Bacillati</taxon>
        <taxon>Cyanobacteriota</taxon>
        <taxon>Cyanophyceae</taxon>
        <taxon>Nostocales</taxon>
        <taxon>Nostocaceae</taxon>
        <taxon>Nostoc</taxon>
    </lineage>
</organism>
<feature type="repeat" description="TPR" evidence="9">
    <location>
        <begin position="542"/>
        <end position="575"/>
    </location>
</feature>
<protein>
    <recommendedName>
        <fullName evidence="1">non-specific serine/threonine protein kinase</fullName>
        <ecNumber evidence="1">2.7.11.1</ecNumber>
    </recommendedName>
</protein>
<keyword evidence="10" id="KW-0812">Transmembrane</keyword>
<keyword evidence="13" id="KW-1185">Reference proteome</keyword>
<dbReference type="PROSITE" id="PS50011">
    <property type="entry name" value="PROTEIN_KINASE_DOM"/>
    <property type="match status" value="1"/>
</dbReference>
<keyword evidence="10" id="KW-0472">Membrane</keyword>
<feature type="transmembrane region" description="Helical" evidence="10">
    <location>
        <begin position="342"/>
        <end position="363"/>
    </location>
</feature>
<dbReference type="SUPFAM" id="SSF56112">
    <property type="entry name" value="Protein kinase-like (PK-like)"/>
    <property type="match status" value="1"/>
</dbReference>
<dbReference type="PANTHER" id="PTHR24363:SF0">
    <property type="entry name" value="SERINE_THREONINE KINASE LIKE DOMAIN CONTAINING 1"/>
    <property type="match status" value="1"/>
</dbReference>
<keyword evidence="2" id="KW-0723">Serine/threonine-protein kinase</keyword>
<evidence type="ECO:0000256" key="2">
    <source>
        <dbReference type="ARBA" id="ARBA00022527"/>
    </source>
</evidence>
<evidence type="ECO:0000256" key="5">
    <source>
        <dbReference type="ARBA" id="ARBA00022777"/>
    </source>
</evidence>